<dbReference type="AlphaFoldDB" id="A0A9D3XBZ8"/>
<evidence type="ECO:0000256" key="1">
    <source>
        <dbReference type="SAM" id="MobiDB-lite"/>
    </source>
</evidence>
<dbReference type="Proteomes" id="UP000827986">
    <property type="component" value="Unassembled WGS sequence"/>
</dbReference>
<proteinExistence type="predicted"/>
<organism evidence="2 3">
    <name type="scientific">Mauremys mutica</name>
    <name type="common">yellowpond turtle</name>
    <dbReference type="NCBI Taxonomy" id="74926"/>
    <lineage>
        <taxon>Eukaryota</taxon>
        <taxon>Metazoa</taxon>
        <taxon>Chordata</taxon>
        <taxon>Craniata</taxon>
        <taxon>Vertebrata</taxon>
        <taxon>Euteleostomi</taxon>
        <taxon>Archelosauria</taxon>
        <taxon>Testudinata</taxon>
        <taxon>Testudines</taxon>
        <taxon>Cryptodira</taxon>
        <taxon>Durocryptodira</taxon>
        <taxon>Testudinoidea</taxon>
        <taxon>Geoemydidae</taxon>
        <taxon>Geoemydinae</taxon>
        <taxon>Mauremys</taxon>
    </lineage>
</organism>
<keyword evidence="3" id="KW-1185">Reference proteome</keyword>
<feature type="region of interest" description="Disordered" evidence="1">
    <location>
        <begin position="96"/>
        <end position="129"/>
    </location>
</feature>
<dbReference type="EMBL" id="JAHDVG010000475">
    <property type="protein sequence ID" value="KAH1176440.1"/>
    <property type="molecule type" value="Genomic_DNA"/>
</dbReference>
<comment type="caution">
    <text evidence="2">The sequence shown here is derived from an EMBL/GenBank/DDBJ whole genome shotgun (WGS) entry which is preliminary data.</text>
</comment>
<name>A0A9D3XBZ8_9SAUR</name>
<sequence>MDHFGHVVQYLTSSQYLVFQSKEALSLMMRLSSRGRGAPQLRRWVPQISVLGFPMFWSWRWGERGPLSQTLTDLVAGWGVASMCVGGGAQDWIGESAPHPAGEWGSAMSDQLVPAPRSGGLGSQLPSESPAQSSTWLWLKMGACRGGNSRGPFPPLRLGPTWHRELMSLGSDTTWELRANHTPIVVMGGGGMTSDPAIQPSLSSLLTPTPCPFPKIPGSAPPRCLPPAPH</sequence>
<gene>
    <name evidence="2" type="ORF">KIL84_021174</name>
</gene>
<accession>A0A9D3XBZ8</accession>
<evidence type="ECO:0000313" key="2">
    <source>
        <dbReference type="EMBL" id="KAH1176440.1"/>
    </source>
</evidence>
<evidence type="ECO:0000313" key="3">
    <source>
        <dbReference type="Proteomes" id="UP000827986"/>
    </source>
</evidence>
<reference evidence="2" key="1">
    <citation type="submission" date="2021-09" db="EMBL/GenBank/DDBJ databases">
        <title>The genome of Mauremys mutica provides insights into the evolution of semi-aquatic lifestyle.</title>
        <authorList>
            <person name="Gong S."/>
            <person name="Gao Y."/>
        </authorList>
    </citation>
    <scope>NUCLEOTIDE SEQUENCE</scope>
    <source>
        <strain evidence="2">MM-2020</strain>
        <tissue evidence="2">Muscle</tissue>
    </source>
</reference>
<protein>
    <submittedName>
        <fullName evidence="2">Uncharacterized protein</fullName>
    </submittedName>
</protein>